<feature type="transmembrane region" description="Helical" evidence="6">
    <location>
        <begin position="323"/>
        <end position="339"/>
    </location>
</feature>
<sequence length="354" mass="38194">MYNPASPRDPVLRAAAFFVIVTLGFAILRTGGDILAPMVLGLVTGVILAPVTDFLERIGLPRGLSAAAVLVLGVMAIASLVFLAEPLIWRIAEELPRIKFELRSLVNEFRGLVQGLAEMNREVEEALGASSQDGEADDAPAMPGFTQALFLAPLILTQILIFGGVLFFFLLTRKGIYSWLARFIGDRADTEILLQRFTQAERLVSRYFLTITVINAALGTALAGALALIGLPGPFIWGLTAALANFILYMGPMMVTGGLLIAGLVAFDGLMTFLPAVIFLSLNMIEAQFATPAFLGRHISVNPLLIFVSLVVWLWLWGPIGGIIAIPVLVIALVMLNIFEPASDDDQDSDRTAR</sequence>
<dbReference type="AlphaFoldDB" id="A0A1X6ZMX2"/>
<feature type="transmembrane region" description="Helical" evidence="6">
    <location>
        <begin position="259"/>
        <end position="282"/>
    </location>
</feature>
<dbReference type="OrthoDB" id="9799225at2"/>
<keyword evidence="3 6" id="KW-0812">Transmembrane</keyword>
<evidence type="ECO:0000256" key="5">
    <source>
        <dbReference type="ARBA" id="ARBA00023136"/>
    </source>
</evidence>
<dbReference type="RefSeq" id="WP_085818618.1">
    <property type="nucleotide sequence ID" value="NZ_FWFU01000004.1"/>
</dbReference>
<evidence type="ECO:0000256" key="6">
    <source>
        <dbReference type="SAM" id="Phobius"/>
    </source>
</evidence>
<organism evidence="7 8">
    <name type="scientific">Roseovarius halotolerans</name>
    <dbReference type="NCBI Taxonomy" id="505353"/>
    <lineage>
        <taxon>Bacteria</taxon>
        <taxon>Pseudomonadati</taxon>
        <taxon>Pseudomonadota</taxon>
        <taxon>Alphaproteobacteria</taxon>
        <taxon>Rhodobacterales</taxon>
        <taxon>Roseobacteraceae</taxon>
        <taxon>Roseovarius</taxon>
    </lineage>
</organism>
<feature type="transmembrane region" description="Helical" evidence="6">
    <location>
        <begin position="34"/>
        <end position="55"/>
    </location>
</feature>
<dbReference type="PANTHER" id="PTHR21716">
    <property type="entry name" value="TRANSMEMBRANE PROTEIN"/>
    <property type="match status" value="1"/>
</dbReference>
<evidence type="ECO:0000256" key="4">
    <source>
        <dbReference type="ARBA" id="ARBA00022989"/>
    </source>
</evidence>
<dbReference type="GO" id="GO:0016020">
    <property type="term" value="C:membrane"/>
    <property type="evidence" value="ECO:0007669"/>
    <property type="project" value="UniProtKB-SubCell"/>
</dbReference>
<dbReference type="Pfam" id="PF01594">
    <property type="entry name" value="AI-2E_transport"/>
    <property type="match status" value="1"/>
</dbReference>
<protein>
    <submittedName>
        <fullName evidence="7">AI-2 transport protein TqsA</fullName>
    </submittedName>
</protein>
<evidence type="ECO:0000313" key="8">
    <source>
        <dbReference type="Proteomes" id="UP000193207"/>
    </source>
</evidence>
<comment type="subcellular location">
    <subcellularLocation>
        <location evidence="1">Membrane</location>
        <topology evidence="1">Multi-pass membrane protein</topology>
    </subcellularLocation>
</comment>
<dbReference type="Proteomes" id="UP000193207">
    <property type="component" value="Unassembled WGS sequence"/>
</dbReference>
<evidence type="ECO:0000256" key="1">
    <source>
        <dbReference type="ARBA" id="ARBA00004141"/>
    </source>
</evidence>
<keyword evidence="8" id="KW-1185">Reference proteome</keyword>
<feature type="transmembrane region" description="Helical" evidence="6">
    <location>
        <begin position="235"/>
        <end position="252"/>
    </location>
</feature>
<keyword evidence="4 6" id="KW-1133">Transmembrane helix</keyword>
<dbReference type="PANTHER" id="PTHR21716:SF16">
    <property type="entry name" value="BLL1467 PROTEIN"/>
    <property type="match status" value="1"/>
</dbReference>
<gene>
    <name evidence="7" type="primary">tqsA_2</name>
    <name evidence="7" type="ORF">ROH8110_03063</name>
</gene>
<evidence type="ECO:0000313" key="7">
    <source>
        <dbReference type="EMBL" id="SLN56117.1"/>
    </source>
</evidence>
<dbReference type="InterPro" id="IPR002549">
    <property type="entry name" value="AI-2E-like"/>
</dbReference>
<evidence type="ECO:0000256" key="2">
    <source>
        <dbReference type="ARBA" id="ARBA00009773"/>
    </source>
</evidence>
<dbReference type="GO" id="GO:0055085">
    <property type="term" value="P:transmembrane transport"/>
    <property type="evidence" value="ECO:0007669"/>
    <property type="project" value="TreeGrafter"/>
</dbReference>
<evidence type="ECO:0000256" key="3">
    <source>
        <dbReference type="ARBA" id="ARBA00022692"/>
    </source>
</evidence>
<keyword evidence="5 6" id="KW-0472">Membrane</keyword>
<comment type="similarity">
    <text evidence="2">Belongs to the autoinducer-2 exporter (AI-2E) (TC 2.A.86) family.</text>
</comment>
<proteinExistence type="inferred from homology"/>
<name>A0A1X6ZMX2_9RHOB</name>
<feature type="transmembrane region" description="Helical" evidence="6">
    <location>
        <begin position="12"/>
        <end position="28"/>
    </location>
</feature>
<feature type="transmembrane region" description="Helical" evidence="6">
    <location>
        <begin position="67"/>
        <end position="89"/>
    </location>
</feature>
<reference evidence="7 8" key="1">
    <citation type="submission" date="2017-03" db="EMBL/GenBank/DDBJ databases">
        <authorList>
            <person name="Afonso C.L."/>
            <person name="Miller P.J."/>
            <person name="Scott M.A."/>
            <person name="Spackman E."/>
            <person name="Goraichik I."/>
            <person name="Dimitrov K.M."/>
            <person name="Suarez D.L."/>
            <person name="Swayne D.E."/>
        </authorList>
    </citation>
    <scope>NUCLEOTIDE SEQUENCE [LARGE SCALE GENOMIC DNA]</scope>
    <source>
        <strain evidence="7 8">CECT 8110</strain>
    </source>
</reference>
<feature type="transmembrane region" description="Helical" evidence="6">
    <location>
        <begin position="294"/>
        <end position="316"/>
    </location>
</feature>
<accession>A0A1X6ZMX2</accession>
<feature type="transmembrane region" description="Helical" evidence="6">
    <location>
        <begin position="207"/>
        <end position="229"/>
    </location>
</feature>
<dbReference type="EMBL" id="FWFU01000004">
    <property type="protein sequence ID" value="SLN56117.1"/>
    <property type="molecule type" value="Genomic_DNA"/>
</dbReference>
<feature type="transmembrane region" description="Helical" evidence="6">
    <location>
        <begin position="150"/>
        <end position="172"/>
    </location>
</feature>